<reference evidence="1 2" key="1">
    <citation type="submission" date="2013-04" db="EMBL/GenBank/DDBJ databases">
        <title>The Genome Sequence of Treponema vincentii F0403.</title>
        <authorList>
            <consortium name="The Broad Institute Genomics Platform"/>
            <person name="Earl A."/>
            <person name="Ward D."/>
            <person name="Feldgarden M."/>
            <person name="Gevers D."/>
            <person name="Leonetti C."/>
            <person name="Izard J."/>
            <person name="Walker B."/>
            <person name="Young S."/>
            <person name="Zeng Q."/>
            <person name="Gargeya S."/>
            <person name="Fitzgerald M."/>
            <person name="Haas B."/>
            <person name="Abouelleil A."/>
            <person name="Allen A.W."/>
            <person name="Alvarado L."/>
            <person name="Arachchi H.M."/>
            <person name="Berlin A.M."/>
            <person name="Chapman S.B."/>
            <person name="Gainer-Dewar J."/>
            <person name="Goldberg J."/>
            <person name="Griggs A."/>
            <person name="Gujja S."/>
            <person name="Hansen M."/>
            <person name="Howarth C."/>
            <person name="Imamovic A."/>
            <person name="Ireland A."/>
            <person name="Larimer J."/>
            <person name="McCowan C."/>
            <person name="Murphy C."/>
            <person name="Pearson M."/>
            <person name="Poon T.W."/>
            <person name="Priest M."/>
            <person name="Roberts A."/>
            <person name="Saif S."/>
            <person name="Shea T."/>
            <person name="Sisk P."/>
            <person name="Sykes S."/>
            <person name="Wortman J."/>
            <person name="Nusbaum C."/>
            <person name="Birren B."/>
        </authorList>
    </citation>
    <scope>NUCLEOTIDE SEQUENCE [LARGE SCALE GENOMIC DNA]</scope>
    <source>
        <strain evidence="1 2">F0403</strain>
    </source>
</reference>
<accession>S3M9P3</accession>
<proteinExistence type="predicted"/>
<name>S3M9P3_9SPIR</name>
<organism evidence="1 2">
    <name type="scientific">Treponema vincentii F0403</name>
    <dbReference type="NCBI Taxonomy" id="1125702"/>
    <lineage>
        <taxon>Bacteria</taxon>
        <taxon>Pseudomonadati</taxon>
        <taxon>Spirochaetota</taxon>
        <taxon>Spirochaetia</taxon>
        <taxon>Spirochaetales</taxon>
        <taxon>Treponemataceae</taxon>
        <taxon>Treponema</taxon>
    </lineage>
</organism>
<protein>
    <submittedName>
        <fullName evidence="1">Uncharacterized protein</fullName>
    </submittedName>
</protein>
<gene>
    <name evidence="1" type="ORF">HMPREF1222_02375</name>
</gene>
<dbReference type="EMBL" id="ATFC01000013">
    <property type="protein sequence ID" value="EPF45749.1"/>
    <property type="molecule type" value="Genomic_DNA"/>
</dbReference>
<evidence type="ECO:0000313" key="2">
    <source>
        <dbReference type="Proteomes" id="UP000014605"/>
    </source>
</evidence>
<dbReference type="HOGENOM" id="CLU_3391922_0_0_12"/>
<dbReference type="AlphaFoldDB" id="S3M9P3"/>
<comment type="caution">
    <text evidence="1">The sequence shown here is derived from an EMBL/GenBank/DDBJ whole genome shotgun (WGS) entry which is preliminary data.</text>
</comment>
<evidence type="ECO:0000313" key="1">
    <source>
        <dbReference type="EMBL" id="EPF45749.1"/>
    </source>
</evidence>
<sequence>MCGISQTALAINFETEMFHSAEEGMYSPHSVA</sequence>
<keyword evidence="2" id="KW-1185">Reference proteome</keyword>
<dbReference type="Proteomes" id="UP000014605">
    <property type="component" value="Unassembled WGS sequence"/>
</dbReference>